<dbReference type="InterPro" id="IPR005804">
    <property type="entry name" value="FA_desaturase_dom"/>
</dbReference>
<keyword evidence="1" id="KW-0472">Membrane</keyword>
<keyword evidence="1" id="KW-0812">Transmembrane</keyword>
<keyword evidence="1" id="KW-1133">Transmembrane helix</keyword>
<dbReference type="GO" id="GO:0016491">
    <property type="term" value="F:oxidoreductase activity"/>
    <property type="evidence" value="ECO:0007669"/>
    <property type="project" value="InterPro"/>
</dbReference>
<dbReference type="Proteomes" id="UP000245956">
    <property type="component" value="Unassembled WGS sequence"/>
</dbReference>
<sequence length="587" mass="66038">MPSPPPWSPVLPVFRHDPPFVRQNQGPASHDSPVLDPCQSPPSLLAIYVPISPNLISFKLGSQPACIDLSQDLPRAIGIAFACMRPWTPSKPYTLGRRCHEDSGTTEACFCAQSSVGAFARRATSHHIRRLATSALGTAHISRDLALLACSSEWAGLATFLATMSQTVVESASYVPDTYHQEEVPAGCVEGHIGVDQLRKAIPKHCFQPSLIRSLAYVVQDVALLAAPLAATLYLERQIDHPTYKFLLCAVLYPFVVGIPGMGLWVLGHEAGHGAFCSNRILGDAIGFLIHSFLMSPFFSWRSTHSRHHIYTNHLAKDHIYVPPKKDDYKEMIKGKVSVEEITEDAPIVLVLRLIVQQVCGWPTYLFTHISSGDKAALRPSTWWWSNSHFDPWGTLFRADEFWSVVASDVGLLGMCFLLYKLAGMYGWWTVTWAYILPLMWVNHYIVIITYLHHTHPDLPKFAEGSWTYLRGALSTVDRDPGFVLRHLMHHIVDLHVVHHLFPKIPHYHAQEATDAIRPLLGKYYHQDNGPWYGALYENFRDCRWVETDANVPAMERIPKGRAAQANGNSEATEGIYWYRPGNLKRR</sequence>
<dbReference type="GO" id="GO:0006629">
    <property type="term" value="P:lipid metabolic process"/>
    <property type="evidence" value="ECO:0007669"/>
    <property type="project" value="InterPro"/>
</dbReference>
<evidence type="ECO:0000313" key="4">
    <source>
        <dbReference type="Proteomes" id="UP000245956"/>
    </source>
</evidence>
<dbReference type="InterPro" id="IPR012171">
    <property type="entry name" value="Fatty_acid_desaturase"/>
</dbReference>
<proteinExistence type="predicted"/>
<protein>
    <recommendedName>
        <fullName evidence="2">Fatty acid desaturase domain-containing protein</fullName>
    </recommendedName>
</protein>
<gene>
    <name evidence="3" type="ORF">PCL_04100</name>
</gene>
<feature type="transmembrane region" description="Helical" evidence="1">
    <location>
        <begin position="402"/>
        <end position="420"/>
    </location>
</feature>
<feature type="transmembrane region" description="Helical" evidence="1">
    <location>
        <begin position="247"/>
        <end position="268"/>
    </location>
</feature>
<feature type="domain" description="Fatty acid desaturase" evidence="2">
    <location>
        <begin position="250"/>
        <end position="527"/>
    </location>
</feature>
<dbReference type="CDD" id="cd03507">
    <property type="entry name" value="Delta12-FADS-like"/>
    <property type="match status" value="1"/>
</dbReference>
<evidence type="ECO:0000256" key="1">
    <source>
        <dbReference type="SAM" id="Phobius"/>
    </source>
</evidence>
<feature type="transmembrane region" description="Helical" evidence="1">
    <location>
        <begin position="432"/>
        <end position="452"/>
    </location>
</feature>
<reference evidence="3 4" key="1">
    <citation type="journal article" date="2016" name="Front. Microbiol.">
        <title>Genome and transcriptome sequences reveal the specific parasitism of the nematophagous Purpureocillium lilacinum 36-1.</title>
        <authorList>
            <person name="Xie J."/>
            <person name="Li S."/>
            <person name="Mo C."/>
            <person name="Xiao X."/>
            <person name="Peng D."/>
            <person name="Wang G."/>
            <person name="Xiao Y."/>
        </authorList>
    </citation>
    <scope>NUCLEOTIDE SEQUENCE [LARGE SCALE GENOMIC DNA]</scope>
    <source>
        <strain evidence="3 4">36-1</strain>
    </source>
</reference>
<organism evidence="3 4">
    <name type="scientific">Purpureocillium lilacinum</name>
    <name type="common">Paecilomyces lilacinus</name>
    <dbReference type="NCBI Taxonomy" id="33203"/>
    <lineage>
        <taxon>Eukaryota</taxon>
        <taxon>Fungi</taxon>
        <taxon>Dikarya</taxon>
        <taxon>Ascomycota</taxon>
        <taxon>Pezizomycotina</taxon>
        <taxon>Sordariomycetes</taxon>
        <taxon>Hypocreomycetidae</taxon>
        <taxon>Hypocreales</taxon>
        <taxon>Ophiocordycipitaceae</taxon>
        <taxon>Purpureocillium</taxon>
    </lineage>
</organism>
<dbReference type="EMBL" id="LCWV01000001">
    <property type="protein sequence ID" value="PWI76906.1"/>
    <property type="molecule type" value="Genomic_DNA"/>
</dbReference>
<dbReference type="AlphaFoldDB" id="A0A2U3EQY3"/>
<name>A0A2U3EQY3_PURLI</name>
<accession>A0A2U3EQY3</accession>
<comment type="caution">
    <text evidence="3">The sequence shown here is derived from an EMBL/GenBank/DDBJ whole genome shotgun (WGS) entry which is preliminary data.</text>
</comment>
<dbReference type="Pfam" id="PF00487">
    <property type="entry name" value="FA_desaturase"/>
    <property type="match status" value="1"/>
</dbReference>
<feature type="transmembrane region" description="Helical" evidence="1">
    <location>
        <begin position="280"/>
        <end position="301"/>
    </location>
</feature>
<evidence type="ECO:0000313" key="3">
    <source>
        <dbReference type="EMBL" id="PWI76906.1"/>
    </source>
</evidence>
<evidence type="ECO:0000259" key="2">
    <source>
        <dbReference type="Pfam" id="PF00487"/>
    </source>
</evidence>
<dbReference type="PANTHER" id="PTHR32100">
    <property type="entry name" value="OMEGA-6 FATTY ACID DESATURASE, CHLOROPLASTIC"/>
    <property type="match status" value="1"/>
</dbReference>
<feature type="transmembrane region" description="Helical" evidence="1">
    <location>
        <begin position="215"/>
        <end position="235"/>
    </location>
</feature>